<dbReference type="GO" id="GO:0005085">
    <property type="term" value="F:guanyl-nucleotide exchange factor activity"/>
    <property type="evidence" value="ECO:0007669"/>
    <property type="project" value="UniProtKB-KW"/>
</dbReference>
<evidence type="ECO:0000256" key="3">
    <source>
        <dbReference type="SAM" id="MobiDB-lite"/>
    </source>
</evidence>
<proteinExistence type="predicted"/>
<dbReference type="EMBL" id="KL142375">
    <property type="protein sequence ID" value="KDR78279.1"/>
    <property type="molecule type" value="Genomic_DNA"/>
</dbReference>
<dbReference type="PANTHER" id="PTHR23113">
    <property type="entry name" value="GUANINE NUCLEOTIDE EXCHANGE FACTOR"/>
    <property type="match status" value="1"/>
</dbReference>
<dbReference type="PROSITE" id="PS50009">
    <property type="entry name" value="RASGEF_CAT"/>
    <property type="match status" value="1"/>
</dbReference>
<dbReference type="Proteomes" id="UP000027222">
    <property type="component" value="Unassembled WGS sequence"/>
</dbReference>
<dbReference type="SMART" id="SM00229">
    <property type="entry name" value="RasGEFN"/>
    <property type="match status" value="1"/>
</dbReference>
<dbReference type="SMART" id="SM00147">
    <property type="entry name" value="RasGEF"/>
    <property type="match status" value="1"/>
</dbReference>
<dbReference type="InterPro" id="IPR000651">
    <property type="entry name" value="Ras-like_Gua-exchang_fac_N"/>
</dbReference>
<feature type="compositionally biased region" description="Basic and acidic residues" evidence="3">
    <location>
        <begin position="1013"/>
        <end position="1025"/>
    </location>
</feature>
<feature type="region of interest" description="Disordered" evidence="3">
    <location>
        <begin position="879"/>
        <end position="900"/>
    </location>
</feature>
<evidence type="ECO:0000313" key="6">
    <source>
        <dbReference type="EMBL" id="KDR78279.1"/>
    </source>
</evidence>
<dbReference type="STRING" id="685588.A0A067TEF1"/>
<feature type="region of interest" description="Disordered" evidence="3">
    <location>
        <begin position="913"/>
        <end position="976"/>
    </location>
</feature>
<feature type="domain" description="Ras-GEF" evidence="4">
    <location>
        <begin position="1340"/>
        <end position="1663"/>
    </location>
</feature>
<dbReference type="InterPro" id="IPR023578">
    <property type="entry name" value="Ras_GEF_dom_sf"/>
</dbReference>
<feature type="region of interest" description="Disordered" evidence="3">
    <location>
        <begin position="1111"/>
        <end position="1140"/>
    </location>
</feature>
<dbReference type="OrthoDB" id="10254377at2759"/>
<feature type="compositionally biased region" description="Low complexity" evidence="3">
    <location>
        <begin position="879"/>
        <end position="891"/>
    </location>
</feature>
<feature type="region of interest" description="Disordered" evidence="3">
    <location>
        <begin position="357"/>
        <end position="386"/>
    </location>
</feature>
<feature type="compositionally biased region" description="Low complexity" evidence="3">
    <location>
        <begin position="927"/>
        <end position="941"/>
    </location>
</feature>
<evidence type="ECO:0000256" key="1">
    <source>
        <dbReference type="ARBA" id="ARBA00022658"/>
    </source>
</evidence>
<dbReference type="GO" id="GO:0005886">
    <property type="term" value="C:plasma membrane"/>
    <property type="evidence" value="ECO:0007669"/>
    <property type="project" value="TreeGrafter"/>
</dbReference>
<dbReference type="Pfam" id="PF00618">
    <property type="entry name" value="RasGEF_N"/>
    <property type="match status" value="1"/>
</dbReference>
<protein>
    <recommendedName>
        <fullName evidence="8">Ras GEF</fullName>
    </recommendedName>
</protein>
<evidence type="ECO:0000313" key="7">
    <source>
        <dbReference type="Proteomes" id="UP000027222"/>
    </source>
</evidence>
<name>A0A067TEF1_GALM3</name>
<dbReference type="InterPro" id="IPR001895">
    <property type="entry name" value="RASGEF_cat_dom"/>
</dbReference>
<dbReference type="Pfam" id="PF00617">
    <property type="entry name" value="RasGEF"/>
    <property type="match status" value="1"/>
</dbReference>
<feature type="region of interest" description="Disordered" evidence="3">
    <location>
        <begin position="509"/>
        <end position="542"/>
    </location>
</feature>
<keyword evidence="1 2" id="KW-0344">Guanine-nucleotide releasing factor</keyword>
<feature type="compositionally biased region" description="Low complexity" evidence="3">
    <location>
        <begin position="210"/>
        <end position="221"/>
    </location>
</feature>
<evidence type="ECO:0000256" key="2">
    <source>
        <dbReference type="PROSITE-ProRule" id="PRU00168"/>
    </source>
</evidence>
<feature type="compositionally biased region" description="Low complexity" evidence="3">
    <location>
        <begin position="513"/>
        <end position="522"/>
    </location>
</feature>
<dbReference type="SUPFAM" id="SSF48366">
    <property type="entry name" value="Ras GEF"/>
    <property type="match status" value="1"/>
</dbReference>
<dbReference type="HOGENOM" id="CLU_000992_0_0_1"/>
<feature type="region of interest" description="Disordered" evidence="3">
    <location>
        <begin position="1516"/>
        <end position="1538"/>
    </location>
</feature>
<feature type="compositionally biased region" description="Low complexity" evidence="3">
    <location>
        <begin position="1123"/>
        <end position="1133"/>
    </location>
</feature>
<feature type="compositionally biased region" description="Polar residues" evidence="3">
    <location>
        <begin position="998"/>
        <end position="1007"/>
    </location>
</feature>
<feature type="region of interest" description="Disordered" evidence="3">
    <location>
        <begin position="1"/>
        <end position="29"/>
    </location>
</feature>
<evidence type="ECO:0008006" key="8">
    <source>
        <dbReference type="Google" id="ProtNLM"/>
    </source>
</evidence>
<feature type="compositionally biased region" description="Polar residues" evidence="3">
    <location>
        <begin position="371"/>
        <end position="381"/>
    </location>
</feature>
<evidence type="ECO:0000259" key="4">
    <source>
        <dbReference type="PROSITE" id="PS50009"/>
    </source>
</evidence>
<feature type="region of interest" description="Disordered" evidence="3">
    <location>
        <begin position="151"/>
        <end position="236"/>
    </location>
</feature>
<sequence>MDDTFPAISSELDDNLRPDTPPVSAQIPTIEAPESILAVDQLDGPSLASTLKLPDSSSQFLSPTPVSKPQYIFSLSDLLKGTEGLESLGSDIASADINVASDGSFIETSSGPAARELRRRYDQLAGVGPSPYAITAFINQHGKSMYRIGHRDEHSAPAASAAEVEERVTQSKASSEASQSPRGKRRSRLSMHFLPPAMFTKNNIPPTSRPPTATSSTSSVSKKLRKTRSIPDMSSSEPVIATAPTFAATGRGHSQSVTAMDIARPSLSFNAYPAARQVDAFGELMDWFTPASSASSNFSTHSLFNPGKVSSDPHRPRAAIMQPFGLNVTFNPPSHQSPVDRMPTPRHLREMQSFESGLTARQEDPREELPNNDSPVPSDTSDTVHEISRPGSAIRLSMLSLASIVPEISTETNDPAPPVEQEQDATPSAESLRLSSHYSTEVFNVLQTYRGLPLFEKLVPESEVTRVIKLSLAADQSAAPRDDPRFVIWGETQPDPEVDDYYSASRESITDLSASNPSTSSISRRRSSKVSKVKSPEASTTKLPAPVGQRVLLAATIERWIAQLTSDLNYDELLNFFLTYRTYVSAVDLCHLLICRFHWALQQASSRQDETVRRIVRVRTFVAIRYWLLTFFTVDFIPNRELRLLIADWLNTLIHDPILKKHVDAIDIVRRLVKVAKECKRAHIRTVEKPKLAPPLKPTSIPDDQPVNHLLGKSFAEAIRKNPQEDEDSDLDLDFLPGDAKPEEPLTDPANAHLTVGHAVGGTVLSPSRPTSLPLSSFNILQRTDHAPGPSADIDLPFIQNTAPVPLATRHSALSRAFVRTIGRLGRWKRVLNPKSSVRPTPLGVCGAGVSAFDLEITAPRDLLTMNGGVEQYLKLIEPPSSTSIPPGTSTASVQPKSLPSALTPIPSIHLLSTKSPAPQVDGNTFPPVSFISPSGSSNPSQDLTETPVVEPGSPPQPPLPSSSLSQPLVEAVTETNERPVVPVVSLDVVENVQETSPFTSNRQLSQGFYDGDVSRLREPDRPESFRSSSTDSFGAPLTSDGPLPPTFPGQHNQWQFDVVSIDELDFSDTSSIPGVEDLPYPPGLRKPPKKLPMRRDFEFVRRSEVSSMGIVSHESMRDSVASSTRSGSSPSSSGPPRPIQKWQMKSLQQTFELSDDEDNGDVEAALRRLEGQINPKIQQEKAEKVDGWVRTLQERMANGDYDYESSLFSEDDIEGFIDEVDLPTNDDTDPESPPDLIISTSEAEDDLDQDDIEGLPRTPIPSQINHQVPPPPGLELLLRSEVVKPPVEDVVPLEILQSRMTTQEAPAPTLNPTIESVLSSKFASNETPRMHSSFILGYQAELLAQHFSMIDRELFMGVKFEELVTEEWVECEEINVLDWAQYLKDRARWKAESQFPDKTTALAAVRARFNLMVAFVIAEIVLTPPTERPFVVSKFIRIAWKSYSLSNFNTLTAIITALQNEWVTRAMRKPGWSRIGTFENRMFRDLKQFTKPDDNFKFMRQVVDSIVDAKPLETSSHAPSVVSGGDSQNGKGKANSDIRPSVPSACIPFIGIYLSQLHRLNKLPALIDPTAPNSVIGIDPITANFDPPALPEVFSALAPLPPSMHLEPLINVHKQRRIADVIKSLVAGQHLSSRVQFEVDKRLFQKCLRLRGLDAAYLQRALAMYSE</sequence>
<feature type="region of interest" description="Disordered" evidence="3">
    <location>
        <begin position="998"/>
        <end position="1052"/>
    </location>
</feature>
<feature type="domain" description="N-terminal Ras-GEF" evidence="5">
    <location>
        <begin position="548"/>
        <end position="673"/>
    </location>
</feature>
<feature type="region of interest" description="Disordered" evidence="3">
    <location>
        <begin position="1071"/>
        <end position="1090"/>
    </location>
</feature>
<feature type="compositionally biased region" description="Basic residues" evidence="3">
    <location>
        <begin position="523"/>
        <end position="532"/>
    </location>
</feature>
<dbReference type="GO" id="GO:0007265">
    <property type="term" value="P:Ras protein signal transduction"/>
    <property type="evidence" value="ECO:0007669"/>
    <property type="project" value="TreeGrafter"/>
</dbReference>
<accession>A0A067TEF1</accession>
<dbReference type="PROSITE" id="PS50212">
    <property type="entry name" value="RASGEF_NTER"/>
    <property type="match status" value="1"/>
</dbReference>
<dbReference type="PANTHER" id="PTHR23113:SF363">
    <property type="entry name" value="PROTEIN SON OF SEVENLESS"/>
    <property type="match status" value="1"/>
</dbReference>
<feature type="compositionally biased region" description="Polar residues" evidence="3">
    <location>
        <begin position="170"/>
        <end position="181"/>
    </location>
</feature>
<dbReference type="InterPro" id="IPR036964">
    <property type="entry name" value="RASGEF_cat_dom_sf"/>
</dbReference>
<feature type="region of interest" description="Disordered" evidence="3">
    <location>
        <begin position="409"/>
        <end position="431"/>
    </location>
</feature>
<evidence type="ECO:0000259" key="5">
    <source>
        <dbReference type="PROSITE" id="PS50212"/>
    </source>
</evidence>
<keyword evidence="7" id="KW-1185">Reference proteome</keyword>
<dbReference type="Gene3D" id="1.20.870.10">
    <property type="entry name" value="Son of sevenless (SoS) protein Chain: S domain 1"/>
    <property type="match status" value="1"/>
</dbReference>
<dbReference type="CDD" id="cd06224">
    <property type="entry name" value="REM"/>
    <property type="match status" value="1"/>
</dbReference>
<reference evidence="7" key="1">
    <citation type="journal article" date="2014" name="Proc. Natl. Acad. Sci. U.S.A.">
        <title>Extensive sampling of basidiomycete genomes demonstrates inadequacy of the white-rot/brown-rot paradigm for wood decay fungi.</title>
        <authorList>
            <person name="Riley R."/>
            <person name="Salamov A.A."/>
            <person name="Brown D.W."/>
            <person name="Nagy L.G."/>
            <person name="Floudas D."/>
            <person name="Held B.W."/>
            <person name="Levasseur A."/>
            <person name="Lombard V."/>
            <person name="Morin E."/>
            <person name="Otillar R."/>
            <person name="Lindquist E.A."/>
            <person name="Sun H."/>
            <person name="LaButti K.M."/>
            <person name="Schmutz J."/>
            <person name="Jabbour D."/>
            <person name="Luo H."/>
            <person name="Baker S.E."/>
            <person name="Pisabarro A.G."/>
            <person name="Walton J.D."/>
            <person name="Blanchette R.A."/>
            <person name="Henrissat B."/>
            <person name="Martin F."/>
            <person name="Cullen D."/>
            <person name="Hibbett D.S."/>
            <person name="Grigoriev I.V."/>
        </authorList>
    </citation>
    <scope>NUCLEOTIDE SEQUENCE [LARGE SCALE GENOMIC DNA]</scope>
    <source>
        <strain evidence="7">CBS 339.88</strain>
    </source>
</reference>
<dbReference type="InterPro" id="IPR008937">
    <property type="entry name" value="Ras-like_GEF"/>
</dbReference>
<organism evidence="6 7">
    <name type="scientific">Galerina marginata (strain CBS 339.88)</name>
    <dbReference type="NCBI Taxonomy" id="685588"/>
    <lineage>
        <taxon>Eukaryota</taxon>
        <taxon>Fungi</taxon>
        <taxon>Dikarya</taxon>
        <taxon>Basidiomycota</taxon>
        <taxon>Agaricomycotina</taxon>
        <taxon>Agaricomycetes</taxon>
        <taxon>Agaricomycetidae</taxon>
        <taxon>Agaricales</taxon>
        <taxon>Agaricineae</taxon>
        <taxon>Strophariaceae</taxon>
        <taxon>Galerina</taxon>
    </lineage>
</organism>
<gene>
    <name evidence="6" type="ORF">GALMADRAFT_245373</name>
</gene>
<dbReference type="Gene3D" id="1.10.840.10">
    <property type="entry name" value="Ras guanine-nucleotide exchange factors catalytic domain"/>
    <property type="match status" value="1"/>
</dbReference>